<name>A0A1I6BQN1_HYMAR</name>
<dbReference type="Pfam" id="PF16344">
    <property type="entry name" value="FecR_C"/>
    <property type="match status" value="1"/>
</dbReference>
<proteinExistence type="predicted"/>
<keyword evidence="2" id="KW-0732">Signal</keyword>
<protein>
    <recommendedName>
        <fullName evidence="3">Protein FecR C-terminal domain-containing protein</fullName>
    </recommendedName>
</protein>
<gene>
    <name evidence="4" type="ORF">SAMN04515668_4928</name>
</gene>
<dbReference type="AlphaFoldDB" id="A0A1I6BQN1"/>
<evidence type="ECO:0000313" key="5">
    <source>
        <dbReference type="Proteomes" id="UP000199029"/>
    </source>
</evidence>
<dbReference type="RefSeq" id="WP_092678956.1">
    <property type="nucleotide sequence ID" value="NZ_FOXS01000011.1"/>
</dbReference>
<reference evidence="5" key="1">
    <citation type="submission" date="2016-10" db="EMBL/GenBank/DDBJ databases">
        <authorList>
            <person name="Varghese N."/>
            <person name="Submissions S."/>
        </authorList>
    </citation>
    <scope>NUCLEOTIDE SEQUENCE [LARGE SCALE GENOMIC DNA]</scope>
    <source>
        <strain evidence="5">OR362-8,ATCC BAA-1266,JCM 13504</strain>
    </source>
</reference>
<dbReference type="OrthoDB" id="5505971at2"/>
<feature type="compositionally biased region" description="Low complexity" evidence="1">
    <location>
        <begin position="114"/>
        <end position="136"/>
    </location>
</feature>
<feature type="domain" description="Protein FecR C-terminal" evidence="3">
    <location>
        <begin position="39"/>
        <end position="105"/>
    </location>
</feature>
<organism evidence="4 5">
    <name type="scientific">Hymenobacter arizonensis</name>
    <name type="common">Siccationidurans arizonensis</name>
    <dbReference type="NCBI Taxonomy" id="1227077"/>
    <lineage>
        <taxon>Bacteria</taxon>
        <taxon>Pseudomonadati</taxon>
        <taxon>Bacteroidota</taxon>
        <taxon>Cytophagia</taxon>
        <taxon>Cytophagales</taxon>
        <taxon>Hymenobacteraceae</taxon>
        <taxon>Hymenobacter</taxon>
    </lineage>
</organism>
<evidence type="ECO:0000313" key="4">
    <source>
        <dbReference type="EMBL" id="SFQ83219.1"/>
    </source>
</evidence>
<feature type="compositionally biased region" description="Low complexity" evidence="1">
    <location>
        <begin position="188"/>
        <end position="209"/>
    </location>
</feature>
<dbReference type="InterPro" id="IPR032508">
    <property type="entry name" value="FecR_C"/>
</dbReference>
<evidence type="ECO:0000256" key="1">
    <source>
        <dbReference type="SAM" id="MobiDB-lite"/>
    </source>
</evidence>
<dbReference type="Gene3D" id="3.55.50.30">
    <property type="match status" value="1"/>
</dbReference>
<feature type="region of interest" description="Disordered" evidence="1">
    <location>
        <begin position="112"/>
        <end position="169"/>
    </location>
</feature>
<dbReference type="Proteomes" id="UP000199029">
    <property type="component" value="Unassembled WGS sequence"/>
</dbReference>
<feature type="chain" id="PRO_5011595933" description="Protein FecR C-terminal domain-containing protein" evidence="2">
    <location>
        <begin position="25"/>
        <end position="563"/>
    </location>
</feature>
<sequence length="563" mass="58450">MRNRICLALAMLSALAGSPLPAQAQSRSSSVLERKVTVTFSQAPLESVLQTLRRQYGVRISYSNTALNLRQPVTLSVQSQPLRTVLNAVLADKNIGYELVGDQVVLHTVRPTKTKPAPVSTTSPSSPASKVAVPVKAPAPKPTPTKPAANQPTEAGRSPATAKSGTQSVKTTGPVVAAVAQDTIAVKPTAAPDTTANAAEPEPASSARTRQAQVSFLGPLGSNGLRSGQTVNKLSVNVLGGTSAGVDGFEAAGLFNITRDTVKGVQLAGLANVVGRHLDGFQGAGLLNVLGGTGTGWQAAGLLNVATRPVSSVQTAGLFNYNGVAKKLAADSAQSQAAGPVSARKSVQAAGLFNASIGEVRGVQAAGLFNVAGTVHGVQLAGLLNIADSVDGVSIAPLNFVRRGYHRFEVLNSESWAVGANLKLGGSAGFYTFFAGAYDGFGSNGQRWALGYGAGTELLARRRISLNLDAVALHVNEESRGWTDELNLQNQLRLLVGFAPFKAGGRVRLVAGPTVSVLVTQRYDAERGQVSSSLVQNRSLWLDEPGARTSVFGWIGYCAGIRF</sequence>
<dbReference type="STRING" id="1227077.SAMN04515668_4928"/>
<accession>A0A1I6BQN1</accession>
<keyword evidence="5" id="KW-1185">Reference proteome</keyword>
<dbReference type="EMBL" id="FOXS01000011">
    <property type="protein sequence ID" value="SFQ83219.1"/>
    <property type="molecule type" value="Genomic_DNA"/>
</dbReference>
<evidence type="ECO:0000259" key="3">
    <source>
        <dbReference type="Pfam" id="PF16344"/>
    </source>
</evidence>
<evidence type="ECO:0000256" key="2">
    <source>
        <dbReference type="SAM" id="SignalP"/>
    </source>
</evidence>
<feature type="region of interest" description="Disordered" evidence="1">
    <location>
        <begin position="188"/>
        <end position="211"/>
    </location>
</feature>
<feature type="signal peptide" evidence="2">
    <location>
        <begin position="1"/>
        <end position="24"/>
    </location>
</feature>